<dbReference type="InterPro" id="IPR035906">
    <property type="entry name" value="MetI-like_sf"/>
</dbReference>
<dbReference type="AlphaFoldDB" id="A0A6J4NEM2"/>
<evidence type="ECO:0000256" key="4">
    <source>
        <dbReference type="ARBA" id="ARBA00022475"/>
    </source>
</evidence>
<evidence type="ECO:0000256" key="1">
    <source>
        <dbReference type="ARBA" id="ARBA00004651"/>
    </source>
</evidence>
<dbReference type="PANTHER" id="PTHR30183">
    <property type="entry name" value="MOLYBDENUM TRANSPORT SYSTEM PERMEASE PROTEIN MODB"/>
    <property type="match status" value="1"/>
</dbReference>
<evidence type="ECO:0000256" key="6">
    <source>
        <dbReference type="ARBA" id="ARBA00022692"/>
    </source>
</evidence>
<keyword evidence="6 9" id="KW-0812">Transmembrane</keyword>
<keyword evidence="5 10" id="KW-0500">Molybdenum</keyword>
<feature type="domain" description="ABC transmembrane type-1" evidence="11">
    <location>
        <begin position="54"/>
        <end position="256"/>
    </location>
</feature>
<keyword evidence="8 9" id="KW-0472">Membrane</keyword>
<evidence type="ECO:0000256" key="2">
    <source>
        <dbReference type="ARBA" id="ARBA00007069"/>
    </source>
</evidence>
<feature type="transmembrane region" description="Helical" evidence="9">
    <location>
        <begin position="92"/>
        <end position="114"/>
    </location>
</feature>
<dbReference type="GO" id="GO:0005886">
    <property type="term" value="C:plasma membrane"/>
    <property type="evidence" value="ECO:0007669"/>
    <property type="project" value="UniProtKB-SubCell"/>
</dbReference>
<dbReference type="EMBL" id="CADCUL010000156">
    <property type="protein sequence ID" value="CAA9382838.1"/>
    <property type="molecule type" value="Genomic_DNA"/>
</dbReference>
<dbReference type="Gene3D" id="1.10.3720.10">
    <property type="entry name" value="MetI-like"/>
    <property type="match status" value="1"/>
</dbReference>
<gene>
    <name evidence="12" type="ORF">AVDCRST_MAG21-1829</name>
</gene>
<feature type="transmembrane region" description="Helical" evidence="9">
    <location>
        <begin position="237"/>
        <end position="256"/>
    </location>
</feature>
<evidence type="ECO:0000256" key="10">
    <source>
        <dbReference type="RuleBase" id="RU365097"/>
    </source>
</evidence>
<feature type="transmembrane region" description="Helical" evidence="9">
    <location>
        <begin position="53"/>
        <end position="80"/>
    </location>
</feature>
<keyword evidence="4 10" id="KW-1003">Cell membrane</keyword>
<sequence>MRPAAHHSGLPGWVFIPAVAGALFVVLPLAAMLGRVRWSEFFGLITSESSTAAFMLSLRTATASTVLCIVFGVPLAMVLARTSFRGQQLLRSLILLPLVLPPVVGGIALLYTFGRRGLLGESLEVLGVQIAFSTTAVVLAQTFVALPFLVVSLEGALLTAGQRYEAVAATLGARPTTVLRRVTIPLVLPGLGSGAVLSFARSLGEFGATITFAGSLEGVTRTLPLEVYLQRETDPDAAVALSLVLVGVAVVVVFLARGRGLR</sequence>
<comment type="similarity">
    <text evidence="2 10">Belongs to the binding-protein-dependent transport system permease family. CysTW subfamily.</text>
</comment>
<organism evidence="12">
    <name type="scientific">uncultured Nocardioidaceae bacterium</name>
    <dbReference type="NCBI Taxonomy" id="253824"/>
    <lineage>
        <taxon>Bacteria</taxon>
        <taxon>Bacillati</taxon>
        <taxon>Actinomycetota</taxon>
        <taxon>Actinomycetes</taxon>
        <taxon>Propionibacteriales</taxon>
        <taxon>Nocardioidaceae</taxon>
        <taxon>environmental samples</taxon>
    </lineage>
</organism>
<evidence type="ECO:0000256" key="8">
    <source>
        <dbReference type="ARBA" id="ARBA00023136"/>
    </source>
</evidence>
<dbReference type="Pfam" id="PF00528">
    <property type="entry name" value="BPD_transp_1"/>
    <property type="match status" value="1"/>
</dbReference>
<dbReference type="GO" id="GO:0015098">
    <property type="term" value="F:molybdate ion transmembrane transporter activity"/>
    <property type="evidence" value="ECO:0007669"/>
    <property type="project" value="UniProtKB-UniRule"/>
</dbReference>
<feature type="transmembrane region" description="Helical" evidence="9">
    <location>
        <begin position="126"/>
        <end position="153"/>
    </location>
</feature>
<comment type="subcellular location">
    <subcellularLocation>
        <location evidence="1 9">Cell membrane</location>
        <topology evidence="1 9">Multi-pass membrane protein</topology>
    </subcellularLocation>
</comment>
<evidence type="ECO:0000313" key="12">
    <source>
        <dbReference type="EMBL" id="CAA9382838.1"/>
    </source>
</evidence>
<feature type="transmembrane region" description="Helical" evidence="9">
    <location>
        <begin position="12"/>
        <end position="33"/>
    </location>
</feature>
<evidence type="ECO:0000259" key="11">
    <source>
        <dbReference type="PROSITE" id="PS50928"/>
    </source>
</evidence>
<dbReference type="InterPro" id="IPR000515">
    <property type="entry name" value="MetI-like"/>
</dbReference>
<dbReference type="PROSITE" id="PS50928">
    <property type="entry name" value="ABC_TM1"/>
    <property type="match status" value="1"/>
</dbReference>
<comment type="function">
    <text evidence="10">Part of the binding-protein-dependent transport system for molybdenum; probably responsible for the translocation of the substrate across the membrane.</text>
</comment>
<evidence type="ECO:0000256" key="5">
    <source>
        <dbReference type="ARBA" id="ARBA00022505"/>
    </source>
</evidence>
<evidence type="ECO:0000256" key="7">
    <source>
        <dbReference type="ARBA" id="ARBA00022989"/>
    </source>
</evidence>
<protein>
    <recommendedName>
        <fullName evidence="10">Molybdenum transport system permease</fullName>
    </recommendedName>
</protein>
<proteinExistence type="inferred from homology"/>
<dbReference type="PANTHER" id="PTHR30183:SF3">
    <property type="entry name" value="MOLYBDENUM TRANSPORT SYSTEM PERMEASE PROTEIN MODB"/>
    <property type="match status" value="1"/>
</dbReference>
<keyword evidence="7 9" id="KW-1133">Transmembrane helix</keyword>
<dbReference type="CDD" id="cd06261">
    <property type="entry name" value="TM_PBP2"/>
    <property type="match status" value="1"/>
</dbReference>
<evidence type="ECO:0000256" key="9">
    <source>
        <dbReference type="RuleBase" id="RU363032"/>
    </source>
</evidence>
<dbReference type="SUPFAM" id="SSF161098">
    <property type="entry name" value="MetI-like"/>
    <property type="match status" value="1"/>
</dbReference>
<reference evidence="12" key="1">
    <citation type="submission" date="2020-02" db="EMBL/GenBank/DDBJ databases">
        <authorList>
            <person name="Meier V. D."/>
        </authorList>
    </citation>
    <scope>NUCLEOTIDE SEQUENCE</scope>
    <source>
        <strain evidence="12">AVDCRST_MAG21</strain>
    </source>
</reference>
<evidence type="ECO:0000256" key="3">
    <source>
        <dbReference type="ARBA" id="ARBA00022448"/>
    </source>
</evidence>
<name>A0A6J4NEM2_9ACTN</name>
<dbReference type="NCBIfam" id="TIGR02141">
    <property type="entry name" value="modB_ABC"/>
    <property type="match status" value="1"/>
</dbReference>
<dbReference type="InterPro" id="IPR006469">
    <property type="entry name" value="NifC_ABC_porter"/>
</dbReference>
<dbReference type="NCBIfam" id="TIGR01581">
    <property type="entry name" value="Mo_ABC_porter"/>
    <property type="match status" value="1"/>
</dbReference>
<keyword evidence="3 9" id="KW-0813">Transport</keyword>
<accession>A0A6J4NEM2</accession>
<feature type="transmembrane region" description="Helical" evidence="9">
    <location>
        <begin position="182"/>
        <end position="200"/>
    </location>
</feature>
<dbReference type="InterPro" id="IPR011867">
    <property type="entry name" value="ModB_ABC"/>
</dbReference>